<gene>
    <name evidence="2" type="ORF">C5L36_0B12500</name>
</gene>
<dbReference type="OrthoDB" id="21292at2759"/>
<feature type="region of interest" description="Disordered" evidence="1">
    <location>
        <begin position="72"/>
        <end position="99"/>
    </location>
</feature>
<dbReference type="GO" id="GO:0005778">
    <property type="term" value="C:peroxisomal membrane"/>
    <property type="evidence" value="ECO:0007669"/>
    <property type="project" value="TreeGrafter"/>
</dbReference>
<dbReference type="KEGG" id="pkz:C5L36_0B12500"/>
<dbReference type="EMBL" id="CP028774">
    <property type="protein sequence ID" value="AWU76023.1"/>
    <property type="molecule type" value="Genomic_DNA"/>
</dbReference>
<dbReference type="RefSeq" id="XP_029321500.1">
    <property type="nucleotide sequence ID" value="XM_029465640.1"/>
</dbReference>
<feature type="compositionally biased region" description="Polar residues" evidence="1">
    <location>
        <begin position="72"/>
        <end position="88"/>
    </location>
</feature>
<proteinExistence type="predicted"/>
<dbReference type="InterPro" id="IPR038322">
    <property type="entry name" value="Pex19_C_sf"/>
</dbReference>
<sequence>MLAQILHKHQLQYYKLILVGTFAKSVHFVPLLSFTFFPVKVGYITSIGTMADDFDDLDDYLDDFDAEILSQEPGSTVKSQDSAQLQSRENNDEGDVELGGLQGLANAAGLDADFAKSIAAFMNELDPTGAGSGLEGLLETALNGSTIIPDGDESDHNGMHKDGAKNSEAQEYNGKNGEEQGFHDTINETINRLKQSSRKVDAESTQKMDRDEELLTTLLNSLDLDGDGAGFEGMDELKDLLNETENGKFAGNDGRNGDDADDEGIDKLSGVLMKMLNRLTSKEMMYETVNAAVVNYRNFFRDSNTRESTLPDDYLRYEKQLKHLENVIRTFDAVDYNEEDVATREYIDQEMEEYNKLLPPPPGVVQDDLEGMGLDGLGWNDKEVPSNLDGCVQQ</sequence>
<dbReference type="AlphaFoldDB" id="A0A2U9R408"/>
<evidence type="ECO:0000256" key="1">
    <source>
        <dbReference type="SAM" id="MobiDB-lite"/>
    </source>
</evidence>
<evidence type="ECO:0000313" key="2">
    <source>
        <dbReference type="EMBL" id="AWU76023.1"/>
    </source>
</evidence>
<dbReference type="PANTHER" id="PTHR12774:SF2">
    <property type="entry name" value="PEROXISOMAL BIOGENESIS FACTOR 19"/>
    <property type="match status" value="1"/>
</dbReference>
<protein>
    <recommendedName>
        <fullName evidence="4">Peroxin-19</fullName>
    </recommendedName>
</protein>
<feature type="region of interest" description="Disordered" evidence="1">
    <location>
        <begin position="148"/>
        <end position="184"/>
    </location>
</feature>
<dbReference type="Proteomes" id="UP000249293">
    <property type="component" value="Chromosome 2"/>
</dbReference>
<dbReference type="VEuPathDB" id="FungiDB:C5L36_0B12500"/>
<dbReference type="STRING" id="4909.A0A2U9R408"/>
<evidence type="ECO:0008006" key="4">
    <source>
        <dbReference type="Google" id="ProtNLM"/>
    </source>
</evidence>
<accession>A0A2U9R408</accession>
<feature type="compositionally biased region" description="Basic and acidic residues" evidence="1">
    <location>
        <begin position="154"/>
        <end position="165"/>
    </location>
</feature>
<evidence type="ECO:0000313" key="3">
    <source>
        <dbReference type="Proteomes" id="UP000249293"/>
    </source>
</evidence>
<dbReference type="GO" id="GO:0033328">
    <property type="term" value="F:peroxisome membrane targeting sequence binding"/>
    <property type="evidence" value="ECO:0007669"/>
    <property type="project" value="TreeGrafter"/>
</dbReference>
<dbReference type="PANTHER" id="PTHR12774">
    <property type="entry name" value="PEROXISOMAL BIOGENESIS FACTOR 19"/>
    <property type="match status" value="1"/>
</dbReference>
<reference evidence="2 3" key="1">
    <citation type="submission" date="2018-06" db="EMBL/GenBank/DDBJ databases">
        <title>Population genomics shows no distinction between pathogenic Candida krusei and environmental Pichia kudriavzevii: One species, four names.</title>
        <authorList>
            <person name="Douglass A.P."/>
            <person name="Offei B."/>
            <person name="Braun-Galleani S."/>
            <person name="Coughlan A.Y."/>
            <person name="Martos A."/>
            <person name="Ortiz-Merino R.A."/>
            <person name="Byrne K.P."/>
            <person name="Wolfe K.H."/>
        </authorList>
    </citation>
    <scope>NUCLEOTIDE SEQUENCE [LARGE SCALE GENOMIC DNA]</scope>
    <source>
        <strain evidence="2 3">CBS573</strain>
    </source>
</reference>
<organism evidence="2 3">
    <name type="scientific">Pichia kudriavzevii</name>
    <name type="common">Yeast</name>
    <name type="synonym">Issatchenkia orientalis</name>
    <dbReference type="NCBI Taxonomy" id="4909"/>
    <lineage>
        <taxon>Eukaryota</taxon>
        <taxon>Fungi</taxon>
        <taxon>Dikarya</taxon>
        <taxon>Ascomycota</taxon>
        <taxon>Saccharomycotina</taxon>
        <taxon>Pichiomycetes</taxon>
        <taxon>Pichiales</taxon>
        <taxon>Pichiaceae</taxon>
        <taxon>Pichia</taxon>
    </lineage>
</organism>
<keyword evidence="3" id="KW-1185">Reference proteome</keyword>
<dbReference type="Gene3D" id="1.20.120.900">
    <property type="entry name" value="Pex19, mPTS binding domain"/>
    <property type="match status" value="1"/>
</dbReference>
<dbReference type="GO" id="GO:0045046">
    <property type="term" value="P:protein import into peroxisome membrane"/>
    <property type="evidence" value="ECO:0007669"/>
    <property type="project" value="TreeGrafter"/>
</dbReference>
<dbReference type="GeneID" id="40383787"/>
<dbReference type="Pfam" id="PF04614">
    <property type="entry name" value="Pex19"/>
    <property type="match status" value="1"/>
</dbReference>
<dbReference type="InterPro" id="IPR006708">
    <property type="entry name" value="Pex19"/>
</dbReference>
<name>A0A2U9R408_PICKU</name>